<dbReference type="Proteomes" id="UP000812961">
    <property type="component" value="Unassembled WGS sequence"/>
</dbReference>
<keyword evidence="2" id="KW-1185">Reference proteome</keyword>
<accession>A0ABS7G5G3</accession>
<evidence type="ECO:0000313" key="1">
    <source>
        <dbReference type="EMBL" id="MBW8682701.1"/>
    </source>
</evidence>
<organism evidence="1 2">
    <name type="scientific">Chitinophaga rhizophila</name>
    <dbReference type="NCBI Taxonomy" id="2866212"/>
    <lineage>
        <taxon>Bacteria</taxon>
        <taxon>Pseudomonadati</taxon>
        <taxon>Bacteroidota</taxon>
        <taxon>Chitinophagia</taxon>
        <taxon>Chitinophagales</taxon>
        <taxon>Chitinophagaceae</taxon>
        <taxon>Chitinophaga</taxon>
    </lineage>
</organism>
<name>A0ABS7G5G3_9BACT</name>
<sequence length="136" mass="16258">MTIEEKLEQGYFVGCIKYKDEYGLYLMPIAYWILNMHTYDPDYDPSEDEFVFRNNVEVVSDDKILDFFSGIEEYRISYQILRGSGLLHVIFLIDFDAKLVISWFNDIEVETYLPDKSWRGLFDDPNKYISFKDIEE</sequence>
<protein>
    <submittedName>
        <fullName evidence="1">Uncharacterized protein</fullName>
    </submittedName>
</protein>
<dbReference type="RefSeq" id="WP_220247941.1">
    <property type="nucleotide sequence ID" value="NZ_JAICCF010000001.1"/>
</dbReference>
<evidence type="ECO:0000313" key="2">
    <source>
        <dbReference type="Proteomes" id="UP000812961"/>
    </source>
</evidence>
<proteinExistence type="predicted"/>
<dbReference type="EMBL" id="JAICCF010000001">
    <property type="protein sequence ID" value="MBW8682701.1"/>
    <property type="molecule type" value="Genomic_DNA"/>
</dbReference>
<reference evidence="1 2" key="1">
    <citation type="submission" date="2021-08" db="EMBL/GenBank/DDBJ databases">
        <title>The genome sequence of Chitinophaga sp. B61.</title>
        <authorList>
            <person name="Zhang X."/>
        </authorList>
    </citation>
    <scope>NUCLEOTIDE SEQUENCE [LARGE SCALE GENOMIC DNA]</scope>
    <source>
        <strain evidence="1 2">B61</strain>
    </source>
</reference>
<gene>
    <name evidence="1" type="ORF">K1Y79_00020</name>
</gene>
<comment type="caution">
    <text evidence="1">The sequence shown here is derived from an EMBL/GenBank/DDBJ whole genome shotgun (WGS) entry which is preliminary data.</text>
</comment>